<dbReference type="EC" id="3.1.1.24" evidence="2"/>
<keyword evidence="2" id="KW-0378">Hydrolase</keyword>
<organism evidence="2 3">
    <name type="scientific">Corynebacterium occultum</name>
    <dbReference type="NCBI Taxonomy" id="2675219"/>
    <lineage>
        <taxon>Bacteria</taxon>
        <taxon>Bacillati</taxon>
        <taxon>Actinomycetota</taxon>
        <taxon>Actinomycetes</taxon>
        <taxon>Mycobacteriales</taxon>
        <taxon>Corynebacteriaceae</taxon>
        <taxon>Corynebacterium</taxon>
    </lineage>
</organism>
<reference evidence="2 3" key="1">
    <citation type="submission" date="2019-11" db="EMBL/GenBank/DDBJ databases">
        <title>Complete genome sequence of Corynebacterium kalinowskii 1959, a novel Corynebacterium species isolated from soil of a small paddock in Vilsendorf, Germany.</title>
        <authorList>
            <person name="Schaffert L."/>
            <person name="Ruwe M."/>
            <person name="Milse J."/>
            <person name="Hanuschka K."/>
            <person name="Ortseifen V."/>
            <person name="Droste J."/>
            <person name="Brandt D."/>
            <person name="Schlueter L."/>
            <person name="Kutter Y."/>
            <person name="Vinke S."/>
            <person name="Viehoefer P."/>
            <person name="Jacob L."/>
            <person name="Luebke N.-C."/>
            <person name="Schulte-Berndt E."/>
            <person name="Hain C."/>
            <person name="Linder M."/>
            <person name="Schmidt P."/>
            <person name="Wollenschlaeger L."/>
            <person name="Luttermann T."/>
            <person name="Thieme E."/>
            <person name="Hassa J."/>
            <person name="Haak M."/>
            <person name="Wittchen M."/>
            <person name="Mentz A."/>
            <person name="Persicke M."/>
            <person name="Busche T."/>
            <person name="Ruckert C."/>
        </authorList>
    </citation>
    <scope>NUCLEOTIDE SEQUENCE [LARGE SCALE GENOMIC DNA]</scope>
    <source>
        <strain evidence="2 3">2039</strain>
    </source>
</reference>
<feature type="domain" description="AB hydrolase-1" evidence="1">
    <location>
        <begin position="32"/>
        <end position="256"/>
    </location>
</feature>
<dbReference type="GO" id="GO:0047570">
    <property type="term" value="F:3-oxoadipate enol-lactonase activity"/>
    <property type="evidence" value="ECO:0007669"/>
    <property type="project" value="UniProtKB-EC"/>
</dbReference>
<dbReference type="Gene3D" id="3.40.50.1820">
    <property type="entry name" value="alpha/beta hydrolase"/>
    <property type="match status" value="1"/>
</dbReference>
<dbReference type="KEGG" id="cok:COCCU_01005"/>
<sequence>MFDHHHQKGFIMLHHIVSGNQNGPAVFMGSSLGTTSAMWNNQLPYLEEDFQVIRFDSPGHGKSLEGIQEKASGESSDATVKNFAAQVLELADHLGIDTFSYVGLSLGGAIGQQLALDAPQRIEKLVLTCTAAKFGQPEIWQDRARNVRENGMEWLREPSAGKWFTENYADGNAGAQKLLDDLVALNPHGYSAACDAVARFDVTDQLHEIPTPTLVIAGSEDVSTPPAVVEVIAKGIPGAEYHVVEGAAHVGNIEAPEEFGRLIGNFLRTDVSK</sequence>
<dbReference type="InterPro" id="IPR000073">
    <property type="entry name" value="AB_hydrolase_1"/>
</dbReference>
<dbReference type="NCBIfam" id="TIGR02427">
    <property type="entry name" value="protocat_pcaD"/>
    <property type="match status" value="1"/>
</dbReference>
<dbReference type="Proteomes" id="UP000424462">
    <property type="component" value="Chromosome"/>
</dbReference>
<dbReference type="InterPro" id="IPR050266">
    <property type="entry name" value="AB_hydrolase_sf"/>
</dbReference>
<accession>A0A6B8VSZ5</accession>
<dbReference type="InterPro" id="IPR026968">
    <property type="entry name" value="PcaD/CatD"/>
</dbReference>
<dbReference type="AlphaFoldDB" id="A0A6B8VSZ5"/>
<dbReference type="EMBL" id="CP046455">
    <property type="protein sequence ID" value="QGU06169.1"/>
    <property type="molecule type" value="Genomic_DNA"/>
</dbReference>
<name>A0A6B8VSZ5_9CORY</name>
<proteinExistence type="predicted"/>
<keyword evidence="3" id="KW-1185">Reference proteome</keyword>
<evidence type="ECO:0000313" key="2">
    <source>
        <dbReference type="EMBL" id="QGU06169.1"/>
    </source>
</evidence>
<dbReference type="GO" id="GO:0042952">
    <property type="term" value="P:beta-ketoadipate pathway"/>
    <property type="evidence" value="ECO:0007669"/>
    <property type="project" value="InterPro"/>
</dbReference>
<gene>
    <name evidence="2" type="primary">catD1</name>
    <name evidence="2" type="ORF">COCCU_01005</name>
</gene>
<evidence type="ECO:0000313" key="3">
    <source>
        <dbReference type="Proteomes" id="UP000424462"/>
    </source>
</evidence>
<protein>
    <submittedName>
        <fullName evidence="2">3-oxoadipate enol-lactonase 2</fullName>
        <ecNumber evidence="2">3.1.1.24</ecNumber>
    </submittedName>
</protein>
<dbReference type="PRINTS" id="PR00111">
    <property type="entry name" value="ABHYDROLASE"/>
</dbReference>
<dbReference type="SUPFAM" id="SSF53474">
    <property type="entry name" value="alpha/beta-Hydrolases"/>
    <property type="match status" value="1"/>
</dbReference>
<dbReference type="Pfam" id="PF00561">
    <property type="entry name" value="Abhydrolase_1"/>
    <property type="match status" value="1"/>
</dbReference>
<dbReference type="InterPro" id="IPR029058">
    <property type="entry name" value="AB_hydrolase_fold"/>
</dbReference>
<evidence type="ECO:0000259" key="1">
    <source>
        <dbReference type="Pfam" id="PF00561"/>
    </source>
</evidence>
<dbReference type="PANTHER" id="PTHR43798">
    <property type="entry name" value="MONOACYLGLYCEROL LIPASE"/>
    <property type="match status" value="1"/>
</dbReference>